<dbReference type="RefSeq" id="XP_004337396.1">
    <property type="nucleotide sequence ID" value="XM_004337348.1"/>
</dbReference>
<dbReference type="KEGG" id="acan:ACA1_275570"/>
<keyword evidence="2" id="KW-0472">Membrane</keyword>
<dbReference type="VEuPathDB" id="AmoebaDB:ACA1_275570"/>
<keyword evidence="2" id="KW-0812">Transmembrane</keyword>
<evidence type="ECO:0000313" key="4">
    <source>
        <dbReference type="Proteomes" id="UP000011083"/>
    </source>
</evidence>
<evidence type="ECO:0008006" key="5">
    <source>
        <dbReference type="Google" id="ProtNLM"/>
    </source>
</evidence>
<feature type="compositionally biased region" description="Basic and acidic residues" evidence="1">
    <location>
        <begin position="242"/>
        <end position="251"/>
    </location>
</feature>
<feature type="region of interest" description="Disordered" evidence="1">
    <location>
        <begin position="163"/>
        <end position="188"/>
    </location>
</feature>
<dbReference type="AlphaFoldDB" id="L8GRX9"/>
<gene>
    <name evidence="3" type="ORF">ACA1_275570</name>
</gene>
<name>L8GRX9_ACACF</name>
<proteinExistence type="predicted"/>
<keyword evidence="4" id="KW-1185">Reference proteome</keyword>
<feature type="transmembrane region" description="Helical" evidence="2">
    <location>
        <begin position="98"/>
        <end position="122"/>
    </location>
</feature>
<organism evidence="3 4">
    <name type="scientific">Acanthamoeba castellanii (strain ATCC 30010 / Neff)</name>
    <dbReference type="NCBI Taxonomy" id="1257118"/>
    <lineage>
        <taxon>Eukaryota</taxon>
        <taxon>Amoebozoa</taxon>
        <taxon>Discosea</taxon>
        <taxon>Longamoebia</taxon>
        <taxon>Centramoebida</taxon>
        <taxon>Acanthamoebidae</taxon>
        <taxon>Acanthamoeba</taxon>
    </lineage>
</organism>
<accession>L8GRX9</accession>
<feature type="compositionally biased region" description="Basic residues" evidence="1">
    <location>
        <begin position="253"/>
        <end position="274"/>
    </location>
</feature>
<reference evidence="3 4" key="1">
    <citation type="journal article" date="2013" name="Genome Biol.">
        <title>Genome of Acanthamoeba castellanii highlights extensive lateral gene transfer and early evolution of tyrosine kinase signaling.</title>
        <authorList>
            <person name="Clarke M."/>
            <person name="Lohan A.J."/>
            <person name="Liu B."/>
            <person name="Lagkouvardos I."/>
            <person name="Roy S."/>
            <person name="Zafar N."/>
            <person name="Bertelli C."/>
            <person name="Schilde C."/>
            <person name="Kianianmomeni A."/>
            <person name="Burglin T.R."/>
            <person name="Frech C."/>
            <person name="Turcotte B."/>
            <person name="Kopec K.O."/>
            <person name="Synnott J.M."/>
            <person name="Choo C."/>
            <person name="Paponov I."/>
            <person name="Finkler A."/>
            <person name="Soon Heng Tan C."/>
            <person name="Hutchins A.P."/>
            <person name="Weinmeier T."/>
            <person name="Rattei T."/>
            <person name="Chu J.S."/>
            <person name="Gimenez G."/>
            <person name="Irimia M."/>
            <person name="Rigden D.J."/>
            <person name="Fitzpatrick D.A."/>
            <person name="Lorenzo-Morales J."/>
            <person name="Bateman A."/>
            <person name="Chiu C.H."/>
            <person name="Tang P."/>
            <person name="Hegemann P."/>
            <person name="Fromm H."/>
            <person name="Raoult D."/>
            <person name="Greub G."/>
            <person name="Miranda-Saavedra D."/>
            <person name="Chen N."/>
            <person name="Nash P."/>
            <person name="Ginger M.L."/>
            <person name="Horn M."/>
            <person name="Schaap P."/>
            <person name="Caler L."/>
            <person name="Loftus B."/>
        </authorList>
    </citation>
    <scope>NUCLEOTIDE SEQUENCE [LARGE SCALE GENOMIC DNA]</scope>
    <source>
        <strain evidence="3 4">Neff</strain>
    </source>
</reference>
<evidence type="ECO:0000256" key="1">
    <source>
        <dbReference type="SAM" id="MobiDB-lite"/>
    </source>
</evidence>
<keyword evidence="2" id="KW-1133">Transmembrane helix</keyword>
<evidence type="ECO:0000313" key="3">
    <source>
        <dbReference type="EMBL" id="ELR15383.1"/>
    </source>
</evidence>
<feature type="region of interest" description="Disordered" evidence="1">
    <location>
        <begin position="240"/>
        <end position="308"/>
    </location>
</feature>
<feature type="compositionally biased region" description="Basic and acidic residues" evidence="1">
    <location>
        <begin position="290"/>
        <end position="301"/>
    </location>
</feature>
<dbReference type="GeneID" id="14916033"/>
<dbReference type="Proteomes" id="UP000011083">
    <property type="component" value="Unassembled WGS sequence"/>
</dbReference>
<sequence>MATTDLIDGVVGLSMYSTLLVITIAAYVWTGFRTVRWVWLALRTFYQTDDESPVTFILNRIAFCLYFTSFLLVLFYWMETYHRNYIDVDGVGAFLPRLRWVFVVTVVAIYIFQMAILILFLASGEERDGDPVRVSLDQGFSHLRRQHHRRRLSLFDLRRALPRLRPPHSGRASSPGHSALGRHEGGVEDARDDHDLHRLLLLSSRHVPLPAGDWQLLAPHFIYFYGLLRARAGAVGVTSVHSDNKQGEGRARQPVHRGPLRQQRRGAGRRHGFHQRPAGRGQQPRLPARGPDRGGLLREHGPPPVHTNAHVGLLVPFPRDKQRRATFLHCNHTCRCVQEIRKKYFSSKEKNGV</sequence>
<feature type="transmembrane region" description="Helical" evidence="2">
    <location>
        <begin position="15"/>
        <end position="35"/>
    </location>
</feature>
<dbReference type="EMBL" id="KB008032">
    <property type="protein sequence ID" value="ELR15383.1"/>
    <property type="molecule type" value="Genomic_DNA"/>
</dbReference>
<protein>
    <recommendedName>
        <fullName evidence="5">THH1/TOM1/TOM3 domain-containing protein</fullName>
    </recommendedName>
</protein>
<evidence type="ECO:0000256" key="2">
    <source>
        <dbReference type="SAM" id="Phobius"/>
    </source>
</evidence>
<feature type="transmembrane region" description="Helical" evidence="2">
    <location>
        <begin position="56"/>
        <end position="78"/>
    </location>
</feature>